<keyword evidence="4 6" id="KW-0808">Transferase</keyword>
<evidence type="ECO:0000256" key="6">
    <source>
        <dbReference type="HAMAP-Rule" id="MF_01513"/>
    </source>
</evidence>
<dbReference type="InterPro" id="IPR015421">
    <property type="entry name" value="PyrdxlP-dep_Trfase_major"/>
</dbReference>
<evidence type="ECO:0000256" key="1">
    <source>
        <dbReference type="ARBA" id="ARBA00001933"/>
    </source>
</evidence>
<dbReference type="InterPro" id="IPR050106">
    <property type="entry name" value="HistidinolP_aminotransfase"/>
</dbReference>
<dbReference type="PANTHER" id="PTHR43643:SF3">
    <property type="entry name" value="HISTIDINOL-PHOSPHATE AMINOTRANSFERASE"/>
    <property type="match status" value="1"/>
</dbReference>
<evidence type="ECO:0000313" key="8">
    <source>
        <dbReference type="EMBL" id="GGR17707.1"/>
    </source>
</evidence>
<dbReference type="HAMAP" id="MF_01513">
    <property type="entry name" value="Phe_aminotrans_2"/>
    <property type="match status" value="1"/>
</dbReference>
<dbReference type="Pfam" id="PF00155">
    <property type="entry name" value="Aminotran_1_2"/>
    <property type="match status" value="1"/>
</dbReference>
<dbReference type="SUPFAM" id="SSF53383">
    <property type="entry name" value="PLP-dependent transferases"/>
    <property type="match status" value="1"/>
</dbReference>
<dbReference type="HAMAP" id="MF_01023">
    <property type="entry name" value="HisC_aminotrans_2"/>
    <property type="match status" value="1"/>
</dbReference>
<evidence type="ECO:0000256" key="3">
    <source>
        <dbReference type="ARBA" id="ARBA00022576"/>
    </source>
</evidence>
<proteinExistence type="inferred from homology"/>
<accession>A0A918CCN9</accession>
<dbReference type="Proteomes" id="UP000610303">
    <property type="component" value="Unassembled WGS sequence"/>
</dbReference>
<dbReference type="Gene3D" id="3.90.1150.10">
    <property type="entry name" value="Aspartate Aminotransferase, domain 1"/>
    <property type="match status" value="1"/>
</dbReference>
<dbReference type="InterPro" id="IPR005861">
    <property type="entry name" value="HisP_aminotrans"/>
</dbReference>
<sequence>MERVTATESTATESASTGVRLRPEIAALPPYRQGRPAPADGFKLSSNENPFDPLPSVQQAVAETAGTINRYPDATALALREVLAARFGVSADEVIIGAGSVALIAQFVLAAAGPGDEVVYSWRSFEAYPGLVTIAGATSVAVPNRPDHGHDLDAIADAVTERTRVVIVCTPNNPTGVTITRAELDAFLARIPADRLVLLDEAYVEFVRDADAVDGRELIGRYPNLVVLRTFSKAYGLAGLRVGYAIGPVGILDAARATAIPLGVTAAASAAAIASLEPAAEAELRERVEVIAERRDRVRAALLAQGWPIPVSQANFVWLPVGERTSEIAERLFDAGLVTRAFPPEGIRVSIGEEESVDILLRILNELVEG</sequence>
<feature type="domain" description="Aminotransferase class I/classII large" evidence="7">
    <location>
        <begin position="40"/>
        <end position="362"/>
    </location>
</feature>
<dbReference type="PANTHER" id="PTHR43643">
    <property type="entry name" value="HISTIDINOL-PHOSPHATE AMINOTRANSFERASE 2"/>
    <property type="match status" value="1"/>
</dbReference>
<comment type="function">
    <text evidence="6">Aminotransferase that catalyzes the conversion of aromatic amino acids and 2-oxoglutarate into corresponding aromatic oxo acids and L-glutamate.</text>
</comment>
<gene>
    <name evidence="6 8" type="primary">pat</name>
    <name evidence="8" type="ORF">GCM10010196_08400</name>
</gene>
<comment type="similarity">
    <text evidence="6">Belongs to the class-II pyridoxal-phosphate-dependent aminotransferase family.</text>
</comment>
<dbReference type="NCBIfam" id="NF002878">
    <property type="entry name" value="PRK03321.1"/>
    <property type="match status" value="1"/>
</dbReference>
<dbReference type="InterPro" id="IPR004839">
    <property type="entry name" value="Aminotransferase_I/II_large"/>
</dbReference>
<dbReference type="GO" id="GO:0030170">
    <property type="term" value="F:pyridoxal phosphate binding"/>
    <property type="evidence" value="ECO:0007669"/>
    <property type="project" value="UniProtKB-UniRule"/>
</dbReference>
<evidence type="ECO:0000256" key="4">
    <source>
        <dbReference type="ARBA" id="ARBA00022679"/>
    </source>
</evidence>
<organism evidence="8 9">
    <name type="scientific">Agromyces mediolanus</name>
    <name type="common">Corynebacterium mediolanum</name>
    <dbReference type="NCBI Taxonomy" id="41986"/>
    <lineage>
        <taxon>Bacteria</taxon>
        <taxon>Bacillati</taxon>
        <taxon>Actinomycetota</taxon>
        <taxon>Actinomycetes</taxon>
        <taxon>Micrococcales</taxon>
        <taxon>Microbacteriaceae</taxon>
        <taxon>Agromyces</taxon>
    </lineage>
</organism>
<dbReference type="Gene3D" id="3.40.640.10">
    <property type="entry name" value="Type I PLP-dependent aspartate aminotransferase-like (Major domain)"/>
    <property type="match status" value="1"/>
</dbReference>
<dbReference type="AlphaFoldDB" id="A0A918CCN9"/>
<evidence type="ECO:0000256" key="5">
    <source>
        <dbReference type="ARBA" id="ARBA00022898"/>
    </source>
</evidence>
<dbReference type="GO" id="GO:0004400">
    <property type="term" value="F:histidinol-phosphate transaminase activity"/>
    <property type="evidence" value="ECO:0007669"/>
    <property type="project" value="InterPro"/>
</dbReference>
<evidence type="ECO:0000256" key="2">
    <source>
        <dbReference type="ARBA" id="ARBA00011738"/>
    </source>
</evidence>
<keyword evidence="5 6" id="KW-0663">Pyridoxal phosphate</keyword>
<reference evidence="8" key="2">
    <citation type="submission" date="2020-09" db="EMBL/GenBank/DDBJ databases">
        <authorList>
            <person name="Sun Q."/>
            <person name="Ohkuma M."/>
        </authorList>
    </citation>
    <scope>NUCLEOTIDE SEQUENCE</scope>
    <source>
        <strain evidence="8">JCM 3346</strain>
    </source>
</reference>
<dbReference type="InterPro" id="IPR024892">
    <property type="entry name" value="ArAT"/>
</dbReference>
<dbReference type="GO" id="GO:0000105">
    <property type="term" value="P:L-histidine biosynthetic process"/>
    <property type="evidence" value="ECO:0007669"/>
    <property type="project" value="InterPro"/>
</dbReference>
<name>A0A918CCN9_AGRME</name>
<keyword evidence="9" id="KW-1185">Reference proteome</keyword>
<comment type="subunit">
    <text evidence="2 6">Homodimer.</text>
</comment>
<dbReference type="EMBL" id="BMRJ01000001">
    <property type="protein sequence ID" value="GGR17707.1"/>
    <property type="molecule type" value="Genomic_DNA"/>
</dbReference>
<evidence type="ECO:0000259" key="7">
    <source>
        <dbReference type="Pfam" id="PF00155"/>
    </source>
</evidence>
<comment type="catalytic activity">
    <reaction evidence="6">
        <text>an aromatic L-alpha-amino acid + 2-oxoglutarate = an aromatic oxo-acid + L-glutamate</text>
        <dbReference type="Rhea" id="RHEA:17533"/>
        <dbReference type="ChEBI" id="CHEBI:16810"/>
        <dbReference type="ChEBI" id="CHEBI:29985"/>
        <dbReference type="ChEBI" id="CHEBI:73309"/>
        <dbReference type="ChEBI" id="CHEBI:84824"/>
        <dbReference type="EC" id="2.6.1.57"/>
    </reaction>
</comment>
<dbReference type="InterPro" id="IPR015422">
    <property type="entry name" value="PyrdxlP-dep_Trfase_small"/>
</dbReference>
<dbReference type="InterPro" id="IPR001917">
    <property type="entry name" value="Aminotrans_II_pyridoxalP_BS"/>
</dbReference>
<comment type="cofactor">
    <cofactor evidence="1 6">
        <name>pyridoxal 5'-phosphate</name>
        <dbReference type="ChEBI" id="CHEBI:597326"/>
    </cofactor>
</comment>
<dbReference type="PROSITE" id="PS00599">
    <property type="entry name" value="AA_TRANSFER_CLASS_2"/>
    <property type="match status" value="1"/>
</dbReference>
<reference evidence="8" key="1">
    <citation type="journal article" date="2014" name="Int. J. Syst. Evol. Microbiol.">
        <title>Complete genome sequence of Corynebacterium casei LMG S-19264T (=DSM 44701T), isolated from a smear-ripened cheese.</title>
        <authorList>
            <consortium name="US DOE Joint Genome Institute (JGI-PGF)"/>
            <person name="Walter F."/>
            <person name="Albersmeier A."/>
            <person name="Kalinowski J."/>
            <person name="Ruckert C."/>
        </authorList>
    </citation>
    <scope>NUCLEOTIDE SEQUENCE</scope>
    <source>
        <strain evidence="8">JCM 3346</strain>
    </source>
</reference>
<dbReference type="GO" id="GO:0008793">
    <property type="term" value="F:aromatic-amino-acid transaminase activity"/>
    <property type="evidence" value="ECO:0007669"/>
    <property type="project" value="UniProtKB-UniRule"/>
</dbReference>
<comment type="caution">
    <text evidence="8">The sequence shown here is derived from an EMBL/GenBank/DDBJ whole genome shotgun (WGS) entry which is preliminary data.</text>
</comment>
<dbReference type="InterPro" id="IPR015424">
    <property type="entry name" value="PyrdxlP-dep_Trfase"/>
</dbReference>
<dbReference type="CDD" id="cd00609">
    <property type="entry name" value="AAT_like"/>
    <property type="match status" value="1"/>
</dbReference>
<protein>
    <recommendedName>
        <fullName evidence="6">Aromatic amino acid aminotransferase</fullName>
        <shortName evidence="6">ArAT</shortName>
        <ecNumber evidence="6">2.6.1.57</ecNumber>
    </recommendedName>
</protein>
<keyword evidence="3 6" id="KW-0032">Aminotransferase</keyword>
<dbReference type="EC" id="2.6.1.57" evidence="6"/>
<feature type="modified residue" description="N6-(pyridoxal phosphate)lysine" evidence="6">
    <location>
        <position position="233"/>
    </location>
</feature>
<evidence type="ECO:0000313" key="9">
    <source>
        <dbReference type="Proteomes" id="UP000610303"/>
    </source>
</evidence>